<evidence type="ECO:0000256" key="5">
    <source>
        <dbReference type="ARBA" id="ARBA00022723"/>
    </source>
</evidence>
<dbReference type="Pfam" id="PF02806">
    <property type="entry name" value="Alpha-amylase_C"/>
    <property type="match status" value="1"/>
</dbReference>
<feature type="domain" description="Alpha-amylase C-terminal" evidence="13">
    <location>
        <begin position="391"/>
        <end position="469"/>
    </location>
</feature>
<dbReference type="EC" id="3.2.1.1" evidence="4 11"/>
<evidence type="ECO:0000259" key="14">
    <source>
        <dbReference type="SMART" id="SM00642"/>
    </source>
</evidence>
<keyword evidence="8 11" id="KW-0119">Carbohydrate metabolism</keyword>
<evidence type="ECO:0000256" key="6">
    <source>
        <dbReference type="ARBA" id="ARBA00022801"/>
    </source>
</evidence>
<comment type="similarity">
    <text evidence="3 10">Belongs to the glycosyl hydrolase 13 family.</text>
</comment>
<evidence type="ECO:0000256" key="4">
    <source>
        <dbReference type="ARBA" id="ARBA00012595"/>
    </source>
</evidence>
<accession>A0A5C3QHL1</accession>
<keyword evidence="16" id="KW-1185">Reference proteome</keyword>
<proteinExistence type="inferred from homology"/>
<organism evidence="15 16">
    <name type="scientific">Pterulicium gracile</name>
    <dbReference type="NCBI Taxonomy" id="1884261"/>
    <lineage>
        <taxon>Eukaryota</taxon>
        <taxon>Fungi</taxon>
        <taxon>Dikarya</taxon>
        <taxon>Basidiomycota</taxon>
        <taxon>Agaricomycotina</taxon>
        <taxon>Agaricomycetes</taxon>
        <taxon>Agaricomycetidae</taxon>
        <taxon>Agaricales</taxon>
        <taxon>Pleurotineae</taxon>
        <taxon>Pterulaceae</taxon>
        <taxon>Pterulicium</taxon>
    </lineage>
</organism>
<feature type="signal peptide" evidence="12">
    <location>
        <begin position="1"/>
        <end position="19"/>
    </location>
</feature>
<dbReference type="PANTHER" id="PTHR43447">
    <property type="entry name" value="ALPHA-AMYLASE"/>
    <property type="match status" value="1"/>
</dbReference>
<evidence type="ECO:0000256" key="8">
    <source>
        <dbReference type="ARBA" id="ARBA00023277"/>
    </source>
</evidence>
<evidence type="ECO:0000259" key="13">
    <source>
        <dbReference type="SMART" id="SM00632"/>
    </source>
</evidence>
<dbReference type="OrthoDB" id="550577at2759"/>
<dbReference type="GO" id="GO:0004556">
    <property type="term" value="F:alpha-amylase activity"/>
    <property type="evidence" value="ECO:0007669"/>
    <property type="project" value="UniProtKB-UniRule"/>
</dbReference>
<evidence type="ECO:0000256" key="7">
    <source>
        <dbReference type="ARBA" id="ARBA00022837"/>
    </source>
</evidence>
<comment type="cofactor">
    <cofactor evidence="2">
        <name>Ca(2+)</name>
        <dbReference type="ChEBI" id="CHEBI:29108"/>
    </cofactor>
</comment>
<dbReference type="Pfam" id="PF00128">
    <property type="entry name" value="Alpha-amylase"/>
    <property type="match status" value="1"/>
</dbReference>
<evidence type="ECO:0000256" key="11">
    <source>
        <dbReference type="RuleBase" id="RU361134"/>
    </source>
</evidence>
<dbReference type="Gene3D" id="2.60.40.1180">
    <property type="entry name" value="Golgi alpha-mannosidase II"/>
    <property type="match status" value="1"/>
</dbReference>
<sequence length="470" mass="50868">MISANTVLTALLLAPAVFASPVASPRNDSRLQSRRVPGDKPVIIQLFEWTWDSVASECTSFIGPAGYGFVQVSPPAEHVTGEAWWTDYQPVSYKLESKRGNREQFASMVKTCQAAGVGVIVDTILNHMTGADSGTGTGGSSFTHYNYPGIYQEQDFNRDQCNGNIEDYSDRFQVQNCMLSNLADLKTGSDYTRGRLAEYIDDLLSLGVDGLRLDAAKHMPAEDIGNILSRTSRQVYITQEVIYGDNEAVQPEEYLDNGAVQEFRYTYALRDAFLGGDIASLADINNRDWINGADANVFVANHDTERIDGDLKYDSPANSYVLAHVFSLAYPYGAPSVLSSYSFSQQDAGSPNNGQASCSSGNYDSWLCQHRWTAIAGMVGFRNTVGSGDLNNWQSPQSSRIAFGRGSDGFVAINNSDGEWSGEFSTSLPDGTYCNVLSENCGSTVDVSGGSFSATISGRDAIAFHTGATA</sequence>
<dbReference type="InterPro" id="IPR031319">
    <property type="entry name" value="A-amylase_C"/>
</dbReference>
<protein>
    <recommendedName>
        <fullName evidence="4 11">Alpha-amylase</fullName>
        <ecNumber evidence="4 11">3.2.1.1</ecNumber>
    </recommendedName>
</protein>
<gene>
    <name evidence="15" type="ORF">BDV98DRAFT_594526</name>
</gene>
<dbReference type="SMART" id="SM00642">
    <property type="entry name" value="Aamy"/>
    <property type="match status" value="1"/>
</dbReference>
<evidence type="ECO:0000256" key="9">
    <source>
        <dbReference type="ARBA" id="ARBA00023295"/>
    </source>
</evidence>
<dbReference type="GO" id="GO:0046872">
    <property type="term" value="F:metal ion binding"/>
    <property type="evidence" value="ECO:0007669"/>
    <property type="project" value="UniProtKB-KW"/>
</dbReference>
<dbReference type="AlphaFoldDB" id="A0A5C3QHL1"/>
<comment type="catalytic activity">
    <reaction evidence="1 11">
        <text>Endohydrolysis of (1-&gt;4)-alpha-D-glucosidic linkages in polysaccharides containing three or more (1-&gt;4)-alpha-linked D-glucose units.</text>
        <dbReference type="EC" id="3.2.1.1"/>
    </reaction>
</comment>
<feature type="domain" description="Glycosyl hydrolase family 13 catalytic" evidence="14">
    <location>
        <begin position="41"/>
        <end position="382"/>
    </location>
</feature>
<keyword evidence="6 11" id="KW-0378">Hydrolase</keyword>
<dbReference type="EMBL" id="ML178831">
    <property type="protein sequence ID" value="TFK99980.1"/>
    <property type="molecule type" value="Genomic_DNA"/>
</dbReference>
<evidence type="ECO:0000313" key="15">
    <source>
        <dbReference type="EMBL" id="TFK99980.1"/>
    </source>
</evidence>
<name>A0A5C3QHL1_9AGAR</name>
<dbReference type="Proteomes" id="UP000305067">
    <property type="component" value="Unassembled WGS sequence"/>
</dbReference>
<evidence type="ECO:0000256" key="1">
    <source>
        <dbReference type="ARBA" id="ARBA00000548"/>
    </source>
</evidence>
<keyword evidence="5" id="KW-0479">Metal-binding</keyword>
<feature type="chain" id="PRO_5022941962" description="Alpha-amylase" evidence="12">
    <location>
        <begin position="20"/>
        <end position="470"/>
    </location>
</feature>
<reference evidence="15 16" key="1">
    <citation type="journal article" date="2019" name="Nat. Ecol. Evol.">
        <title>Megaphylogeny resolves global patterns of mushroom evolution.</title>
        <authorList>
            <person name="Varga T."/>
            <person name="Krizsan K."/>
            <person name="Foldi C."/>
            <person name="Dima B."/>
            <person name="Sanchez-Garcia M."/>
            <person name="Sanchez-Ramirez S."/>
            <person name="Szollosi G.J."/>
            <person name="Szarkandi J.G."/>
            <person name="Papp V."/>
            <person name="Albert L."/>
            <person name="Andreopoulos W."/>
            <person name="Angelini C."/>
            <person name="Antonin V."/>
            <person name="Barry K.W."/>
            <person name="Bougher N.L."/>
            <person name="Buchanan P."/>
            <person name="Buyck B."/>
            <person name="Bense V."/>
            <person name="Catcheside P."/>
            <person name="Chovatia M."/>
            <person name="Cooper J."/>
            <person name="Damon W."/>
            <person name="Desjardin D."/>
            <person name="Finy P."/>
            <person name="Geml J."/>
            <person name="Haridas S."/>
            <person name="Hughes K."/>
            <person name="Justo A."/>
            <person name="Karasinski D."/>
            <person name="Kautmanova I."/>
            <person name="Kiss B."/>
            <person name="Kocsube S."/>
            <person name="Kotiranta H."/>
            <person name="LaButti K.M."/>
            <person name="Lechner B.E."/>
            <person name="Liimatainen K."/>
            <person name="Lipzen A."/>
            <person name="Lukacs Z."/>
            <person name="Mihaltcheva S."/>
            <person name="Morgado L.N."/>
            <person name="Niskanen T."/>
            <person name="Noordeloos M.E."/>
            <person name="Ohm R.A."/>
            <person name="Ortiz-Santana B."/>
            <person name="Ovrebo C."/>
            <person name="Racz N."/>
            <person name="Riley R."/>
            <person name="Savchenko A."/>
            <person name="Shiryaev A."/>
            <person name="Soop K."/>
            <person name="Spirin V."/>
            <person name="Szebenyi C."/>
            <person name="Tomsovsky M."/>
            <person name="Tulloss R.E."/>
            <person name="Uehling J."/>
            <person name="Grigoriev I.V."/>
            <person name="Vagvolgyi C."/>
            <person name="Papp T."/>
            <person name="Martin F.M."/>
            <person name="Miettinen O."/>
            <person name="Hibbett D.S."/>
            <person name="Nagy L.G."/>
        </authorList>
    </citation>
    <scope>NUCLEOTIDE SEQUENCE [LARGE SCALE GENOMIC DNA]</scope>
    <source>
        <strain evidence="15 16">CBS 309.79</strain>
    </source>
</reference>
<dbReference type="GO" id="GO:0005975">
    <property type="term" value="P:carbohydrate metabolic process"/>
    <property type="evidence" value="ECO:0007669"/>
    <property type="project" value="InterPro"/>
</dbReference>
<evidence type="ECO:0000256" key="2">
    <source>
        <dbReference type="ARBA" id="ARBA00001913"/>
    </source>
</evidence>
<dbReference type="SUPFAM" id="SSF51011">
    <property type="entry name" value="Glycosyl hydrolase domain"/>
    <property type="match status" value="1"/>
</dbReference>
<dbReference type="InterPro" id="IPR006048">
    <property type="entry name" value="A-amylase/branching_C"/>
</dbReference>
<dbReference type="InterPro" id="IPR006046">
    <property type="entry name" value="Alpha_amylase"/>
</dbReference>
<evidence type="ECO:0000256" key="3">
    <source>
        <dbReference type="ARBA" id="ARBA00008061"/>
    </source>
</evidence>
<dbReference type="STRING" id="1884261.A0A5C3QHL1"/>
<dbReference type="PRINTS" id="PR00110">
    <property type="entry name" value="ALPHAAMYLASE"/>
</dbReference>
<keyword evidence="9 11" id="KW-0326">Glycosidase</keyword>
<evidence type="ECO:0000256" key="12">
    <source>
        <dbReference type="SAM" id="SignalP"/>
    </source>
</evidence>
<keyword evidence="7" id="KW-0106">Calcium</keyword>
<dbReference type="SUPFAM" id="SSF51445">
    <property type="entry name" value="(Trans)glycosidases"/>
    <property type="match status" value="1"/>
</dbReference>
<keyword evidence="12" id="KW-0732">Signal</keyword>
<dbReference type="CDD" id="cd11317">
    <property type="entry name" value="AmyAc_bac_euk_AmyA"/>
    <property type="match status" value="1"/>
</dbReference>
<dbReference type="Gene3D" id="3.20.20.80">
    <property type="entry name" value="Glycosidases"/>
    <property type="match status" value="1"/>
</dbReference>
<dbReference type="InterPro" id="IPR006047">
    <property type="entry name" value="GH13_cat_dom"/>
</dbReference>
<dbReference type="InterPro" id="IPR017853">
    <property type="entry name" value="GH"/>
</dbReference>
<evidence type="ECO:0000313" key="16">
    <source>
        <dbReference type="Proteomes" id="UP000305067"/>
    </source>
</evidence>
<evidence type="ECO:0000256" key="10">
    <source>
        <dbReference type="RuleBase" id="RU003615"/>
    </source>
</evidence>
<dbReference type="SMART" id="SM00632">
    <property type="entry name" value="Aamy_C"/>
    <property type="match status" value="1"/>
</dbReference>
<dbReference type="InterPro" id="IPR013780">
    <property type="entry name" value="Glyco_hydro_b"/>
</dbReference>